<dbReference type="AlphaFoldDB" id="T5A0M7"/>
<dbReference type="InterPro" id="IPR008937">
    <property type="entry name" value="Ras-like_GEF"/>
</dbReference>
<evidence type="ECO:0000256" key="2">
    <source>
        <dbReference type="PROSITE-ProRule" id="PRU00168"/>
    </source>
</evidence>
<dbReference type="SMART" id="SM00147">
    <property type="entry name" value="RasGEF"/>
    <property type="match status" value="1"/>
</dbReference>
<name>T5A0M7_OPHSC</name>
<feature type="domain" description="Ras-GEF" evidence="4">
    <location>
        <begin position="1"/>
        <end position="209"/>
    </location>
</feature>
<dbReference type="Pfam" id="PF00617">
    <property type="entry name" value="RasGEF"/>
    <property type="match status" value="1"/>
</dbReference>
<proteinExistence type="predicted"/>
<dbReference type="SUPFAM" id="SSF48366">
    <property type="entry name" value="Ras GEF"/>
    <property type="match status" value="1"/>
</dbReference>
<dbReference type="Gene3D" id="1.10.840.10">
    <property type="entry name" value="Ras guanine-nucleotide exchange factors catalytic domain"/>
    <property type="match status" value="1"/>
</dbReference>
<dbReference type="PROSITE" id="PS50009">
    <property type="entry name" value="RASGEF_CAT"/>
    <property type="match status" value="1"/>
</dbReference>
<dbReference type="OrthoDB" id="546434at2759"/>
<dbReference type="PANTHER" id="PTHR23113">
    <property type="entry name" value="GUANINE NUCLEOTIDE EXCHANGE FACTOR"/>
    <property type="match status" value="1"/>
</dbReference>
<dbReference type="InterPro" id="IPR001895">
    <property type="entry name" value="RASGEF_cat_dom"/>
</dbReference>
<dbReference type="PANTHER" id="PTHR23113:SF354">
    <property type="entry name" value="BUD SITE SELECTION PROTEIN 5"/>
    <property type="match status" value="1"/>
</dbReference>
<sequence>MSSLSTDLSNLVAETILQHPEIKKRAAVIKQWIKIAHHCLELHNYDGVMAIICSLNSSTISRLRKTWDAVSLKRKEVLRAMQEIVEPSQNHKMLRTRLHDHVPPCLPFLGMYLTDLTFVDIGNPATKQMSLGTEPDDTGAGGLTVVNFDKHCRTAKIIGELQRFQIPYRLMEVPDMQDWLAAQIRRVRDGDQGNVQVTYYRKSLLLEPRESANRRENEPPTPISSGSGASRADLFAWMSRDRGGQTPTPA</sequence>
<evidence type="ECO:0000313" key="5">
    <source>
        <dbReference type="EMBL" id="EQK98954.1"/>
    </source>
</evidence>
<keyword evidence="1 2" id="KW-0344">Guanine-nucleotide releasing factor</keyword>
<evidence type="ECO:0000313" key="6">
    <source>
        <dbReference type="Proteomes" id="UP000019374"/>
    </source>
</evidence>
<gene>
    <name evidence="5" type="ORF">OCS_05337</name>
</gene>
<dbReference type="InterPro" id="IPR036964">
    <property type="entry name" value="RASGEF_cat_dom_sf"/>
</dbReference>
<organism evidence="5 6">
    <name type="scientific">Ophiocordyceps sinensis (strain Co18 / CGMCC 3.14243)</name>
    <name type="common">Yarsagumba caterpillar fungus</name>
    <name type="synonym">Hirsutella sinensis</name>
    <dbReference type="NCBI Taxonomy" id="911162"/>
    <lineage>
        <taxon>Eukaryota</taxon>
        <taxon>Fungi</taxon>
        <taxon>Dikarya</taxon>
        <taxon>Ascomycota</taxon>
        <taxon>Pezizomycotina</taxon>
        <taxon>Sordariomycetes</taxon>
        <taxon>Hypocreomycetidae</taxon>
        <taxon>Hypocreales</taxon>
        <taxon>Ophiocordycipitaceae</taxon>
        <taxon>Ophiocordyceps</taxon>
    </lineage>
</organism>
<evidence type="ECO:0000259" key="4">
    <source>
        <dbReference type="PROSITE" id="PS50009"/>
    </source>
</evidence>
<evidence type="ECO:0000256" key="1">
    <source>
        <dbReference type="ARBA" id="ARBA00022658"/>
    </source>
</evidence>
<accession>T5A0M7</accession>
<dbReference type="HOGENOM" id="CLU_097255_0_0_1"/>
<dbReference type="eggNOG" id="KOG3417">
    <property type="taxonomic scope" value="Eukaryota"/>
</dbReference>
<dbReference type="Proteomes" id="UP000019374">
    <property type="component" value="Unassembled WGS sequence"/>
</dbReference>
<dbReference type="EMBL" id="KE653840">
    <property type="protein sequence ID" value="EQK98954.1"/>
    <property type="molecule type" value="Genomic_DNA"/>
</dbReference>
<dbReference type="GO" id="GO:0005886">
    <property type="term" value="C:plasma membrane"/>
    <property type="evidence" value="ECO:0007669"/>
    <property type="project" value="TreeGrafter"/>
</dbReference>
<dbReference type="GO" id="GO:0005085">
    <property type="term" value="F:guanyl-nucleotide exchange factor activity"/>
    <property type="evidence" value="ECO:0007669"/>
    <property type="project" value="UniProtKB-KW"/>
</dbReference>
<feature type="region of interest" description="Disordered" evidence="3">
    <location>
        <begin position="210"/>
        <end position="250"/>
    </location>
</feature>
<reference evidence="5 6" key="1">
    <citation type="journal article" date="2013" name="Chin. Sci. Bull.">
        <title>Genome survey uncovers the secrets of sex and lifestyle in caterpillar fungus.</title>
        <authorList>
            <person name="Hu X."/>
            <person name="Zhang Y."/>
            <person name="Xiao G."/>
            <person name="Zheng P."/>
            <person name="Xia Y."/>
            <person name="Zhang X."/>
            <person name="St Leger R.J."/>
            <person name="Liu X."/>
            <person name="Wang C."/>
        </authorList>
    </citation>
    <scope>NUCLEOTIDE SEQUENCE [LARGE SCALE GENOMIC DNA]</scope>
    <source>
        <strain evidence="6">Co18 / CGMCC 3.14243</strain>
        <tissue evidence="5">Fruit-body</tissue>
    </source>
</reference>
<dbReference type="InterPro" id="IPR023578">
    <property type="entry name" value="Ras_GEF_dom_sf"/>
</dbReference>
<evidence type="ECO:0000256" key="3">
    <source>
        <dbReference type="SAM" id="MobiDB-lite"/>
    </source>
</evidence>
<dbReference type="GO" id="GO:0007265">
    <property type="term" value="P:Ras protein signal transduction"/>
    <property type="evidence" value="ECO:0007669"/>
    <property type="project" value="TreeGrafter"/>
</dbReference>
<protein>
    <submittedName>
        <fullName evidence="5">Guanine nucleotide exchange factor</fullName>
    </submittedName>
</protein>
<dbReference type="CDD" id="cd00155">
    <property type="entry name" value="RasGEF"/>
    <property type="match status" value="1"/>
</dbReference>